<proteinExistence type="predicted"/>
<dbReference type="EMBL" id="BMPE01000015">
    <property type="protein sequence ID" value="GGL13132.1"/>
    <property type="molecule type" value="Genomic_DNA"/>
</dbReference>
<dbReference type="InterPro" id="IPR002104">
    <property type="entry name" value="Integrase_catalytic"/>
</dbReference>
<dbReference type="RefSeq" id="WP_189070258.1">
    <property type="nucleotide sequence ID" value="NZ_BMPE01000015.1"/>
</dbReference>
<dbReference type="PANTHER" id="PTHR30349:SF81">
    <property type="entry name" value="TYROSINE RECOMBINASE XERC"/>
    <property type="match status" value="1"/>
</dbReference>
<organism evidence="6 7">
    <name type="scientific">Deinococcus radiotolerans</name>
    <dbReference type="NCBI Taxonomy" id="1309407"/>
    <lineage>
        <taxon>Bacteria</taxon>
        <taxon>Thermotogati</taxon>
        <taxon>Deinococcota</taxon>
        <taxon>Deinococci</taxon>
        <taxon>Deinococcales</taxon>
        <taxon>Deinococcaceae</taxon>
        <taxon>Deinococcus</taxon>
    </lineage>
</organism>
<dbReference type="InterPro" id="IPR011010">
    <property type="entry name" value="DNA_brk_join_enz"/>
</dbReference>
<dbReference type="PROSITE" id="PS51898">
    <property type="entry name" value="TYR_RECOMBINASE"/>
    <property type="match status" value="1"/>
</dbReference>
<gene>
    <name evidence="6" type="ORF">GCM10010844_34920</name>
</gene>
<evidence type="ECO:0000256" key="2">
    <source>
        <dbReference type="ARBA" id="ARBA00023172"/>
    </source>
</evidence>
<name>A0ABQ2FP80_9DEIO</name>
<evidence type="ECO:0000256" key="3">
    <source>
        <dbReference type="PROSITE-ProRule" id="PRU01248"/>
    </source>
</evidence>
<dbReference type="SUPFAM" id="SSF56349">
    <property type="entry name" value="DNA breaking-rejoining enzymes"/>
    <property type="match status" value="1"/>
</dbReference>
<feature type="domain" description="Core-binding (CB)" evidence="5">
    <location>
        <begin position="1"/>
        <end position="60"/>
    </location>
</feature>
<comment type="caution">
    <text evidence="6">The sequence shown here is derived from an EMBL/GenBank/DDBJ whole genome shotgun (WGS) entry which is preliminary data.</text>
</comment>
<evidence type="ECO:0000259" key="4">
    <source>
        <dbReference type="PROSITE" id="PS51898"/>
    </source>
</evidence>
<reference evidence="7" key="1">
    <citation type="journal article" date="2019" name="Int. J. Syst. Evol. Microbiol.">
        <title>The Global Catalogue of Microorganisms (GCM) 10K type strain sequencing project: providing services to taxonomists for standard genome sequencing and annotation.</title>
        <authorList>
            <consortium name="The Broad Institute Genomics Platform"/>
            <consortium name="The Broad Institute Genome Sequencing Center for Infectious Disease"/>
            <person name="Wu L."/>
            <person name="Ma J."/>
        </authorList>
    </citation>
    <scope>NUCLEOTIDE SEQUENCE [LARGE SCALE GENOMIC DNA]</scope>
    <source>
        <strain evidence="7">JCM 19173</strain>
    </source>
</reference>
<sequence length="249" mass="27815">MNVLSGIRTYLRWIEETGHSVVNAGHEQAQAYSAWLAAQYAPATHKNRLTQVRTFYDLLREQALVSGNPFRDVQGSLNRPHEHRPVYSADDVDRLLAQANLEERALVLLGAHGGLTGPEVLGLRFEDIDLALGQLKLPGRTVQASDALMGALERWSHQRGHTALFSATGPVFDLTTAFQLRKRLLFLCQRAGVTYHAWHALRHAAGLRLLTEAPTLTPHTRRTVQQVLGLNSRESLRPLVNLSRTSKRN</sequence>
<evidence type="ECO:0000259" key="5">
    <source>
        <dbReference type="PROSITE" id="PS51900"/>
    </source>
</evidence>
<dbReference type="InterPro" id="IPR010998">
    <property type="entry name" value="Integrase_recombinase_N"/>
</dbReference>
<protein>
    <recommendedName>
        <fullName evidence="8">Integrase</fullName>
    </recommendedName>
</protein>
<keyword evidence="1 3" id="KW-0238">DNA-binding</keyword>
<keyword evidence="2" id="KW-0233">DNA recombination</keyword>
<dbReference type="PROSITE" id="PS51900">
    <property type="entry name" value="CB"/>
    <property type="match status" value="1"/>
</dbReference>
<evidence type="ECO:0008006" key="8">
    <source>
        <dbReference type="Google" id="ProtNLM"/>
    </source>
</evidence>
<keyword evidence="7" id="KW-1185">Reference proteome</keyword>
<dbReference type="InterPro" id="IPR050090">
    <property type="entry name" value="Tyrosine_recombinase_XerCD"/>
</dbReference>
<dbReference type="PANTHER" id="PTHR30349">
    <property type="entry name" value="PHAGE INTEGRASE-RELATED"/>
    <property type="match status" value="1"/>
</dbReference>
<dbReference type="Gene3D" id="1.10.443.10">
    <property type="entry name" value="Intergrase catalytic core"/>
    <property type="match status" value="1"/>
</dbReference>
<feature type="domain" description="Tyr recombinase" evidence="4">
    <location>
        <begin position="82"/>
        <end position="249"/>
    </location>
</feature>
<dbReference type="Gene3D" id="1.10.150.130">
    <property type="match status" value="1"/>
</dbReference>
<accession>A0ABQ2FP80</accession>
<dbReference type="InterPro" id="IPR013762">
    <property type="entry name" value="Integrase-like_cat_sf"/>
</dbReference>
<evidence type="ECO:0000313" key="7">
    <source>
        <dbReference type="Proteomes" id="UP000604341"/>
    </source>
</evidence>
<evidence type="ECO:0000256" key="1">
    <source>
        <dbReference type="ARBA" id="ARBA00023125"/>
    </source>
</evidence>
<evidence type="ECO:0000313" key="6">
    <source>
        <dbReference type="EMBL" id="GGL13132.1"/>
    </source>
</evidence>
<dbReference type="InterPro" id="IPR044068">
    <property type="entry name" value="CB"/>
</dbReference>
<dbReference type="Proteomes" id="UP000604341">
    <property type="component" value="Unassembled WGS sequence"/>
</dbReference>